<dbReference type="Pfam" id="PF03060">
    <property type="entry name" value="NMO"/>
    <property type="match status" value="1"/>
</dbReference>
<keyword evidence="2" id="KW-0288">FMN</keyword>
<dbReference type="PANTHER" id="PTHR32332">
    <property type="entry name" value="2-NITROPROPANE DIOXYGENASE"/>
    <property type="match status" value="1"/>
</dbReference>
<keyword evidence="1" id="KW-0285">Flavoprotein</keyword>
<gene>
    <name evidence="4" type="ORF">O4J56_09615</name>
</gene>
<evidence type="ECO:0000313" key="5">
    <source>
        <dbReference type="Proteomes" id="UP001527866"/>
    </source>
</evidence>
<sequence length="374" mass="39716">MRTRVTEMFGIDLPVFAFSHCRDVVAAVSRAGGMGVLGALYFTPEELETELAWIDAHTGGRPYGVDVVMPSSYAGAELGAGSGEELQERLRALIPDGHRRFVDALLAEHGVPELTDTDAGRFLLGWTDATARPQVEVALKHPIALLANALGAPPPDVVEQAHRHGVKVAGLASSRRHARKQCDVGVDVVVAQGTEAGGHTGEVSTMVLVPEAVDEAAPVPVLAAGGVGRGRQMAAGMALGAEGVWTGSVWLATEEADTPQGALEQILHASSSDTVRSRSMTGKPARMLRNDWTRAWEEEGSPGTLPMPLQFMLIADALRRVGRVRHPTLTPSPVGQIVGSIDRVKPCSQVVYELMEEFGEAVERLGRLAEAEPG</sequence>
<accession>A0ABT4U2I2</accession>
<evidence type="ECO:0000313" key="4">
    <source>
        <dbReference type="EMBL" id="MDA2810891.1"/>
    </source>
</evidence>
<dbReference type="CDD" id="cd04730">
    <property type="entry name" value="NPD_like"/>
    <property type="match status" value="1"/>
</dbReference>
<protein>
    <submittedName>
        <fullName evidence="4">Nitronate monooxygenase family protein</fullName>
    </submittedName>
</protein>
<dbReference type="InterPro" id="IPR004136">
    <property type="entry name" value="NMO"/>
</dbReference>
<evidence type="ECO:0000256" key="2">
    <source>
        <dbReference type="ARBA" id="ARBA00022643"/>
    </source>
</evidence>
<dbReference type="Gene3D" id="3.20.20.70">
    <property type="entry name" value="Aldolase class I"/>
    <property type="match status" value="1"/>
</dbReference>
<organism evidence="4 5">
    <name type="scientific">Nocardiopsis endophytica</name>
    <dbReference type="NCBI Taxonomy" id="3018445"/>
    <lineage>
        <taxon>Bacteria</taxon>
        <taxon>Bacillati</taxon>
        <taxon>Actinomycetota</taxon>
        <taxon>Actinomycetes</taxon>
        <taxon>Streptosporangiales</taxon>
        <taxon>Nocardiopsidaceae</taxon>
        <taxon>Nocardiopsis</taxon>
    </lineage>
</organism>
<dbReference type="PANTHER" id="PTHR32332:SF38">
    <property type="entry name" value="MONOOXYGENASE RV1533-RELATED"/>
    <property type="match status" value="1"/>
</dbReference>
<keyword evidence="5" id="KW-1185">Reference proteome</keyword>
<proteinExistence type="predicted"/>
<name>A0ABT4U2I2_9ACTN</name>
<comment type="caution">
    <text evidence="4">The sequence shown here is derived from an EMBL/GenBank/DDBJ whole genome shotgun (WGS) entry which is preliminary data.</text>
</comment>
<evidence type="ECO:0000256" key="3">
    <source>
        <dbReference type="ARBA" id="ARBA00023002"/>
    </source>
</evidence>
<evidence type="ECO:0000256" key="1">
    <source>
        <dbReference type="ARBA" id="ARBA00022630"/>
    </source>
</evidence>
<dbReference type="RefSeq" id="WP_270685266.1">
    <property type="nucleotide sequence ID" value="NZ_JAQFWQ010000020.1"/>
</dbReference>
<dbReference type="GO" id="GO:0004497">
    <property type="term" value="F:monooxygenase activity"/>
    <property type="evidence" value="ECO:0007669"/>
    <property type="project" value="UniProtKB-KW"/>
</dbReference>
<dbReference type="SUPFAM" id="SSF51412">
    <property type="entry name" value="Inosine monophosphate dehydrogenase (IMPDH)"/>
    <property type="match status" value="1"/>
</dbReference>
<dbReference type="EMBL" id="JAQFWQ010000020">
    <property type="protein sequence ID" value="MDA2810891.1"/>
    <property type="molecule type" value="Genomic_DNA"/>
</dbReference>
<dbReference type="Proteomes" id="UP001527866">
    <property type="component" value="Unassembled WGS sequence"/>
</dbReference>
<keyword evidence="4" id="KW-0503">Monooxygenase</keyword>
<reference evidence="4 5" key="1">
    <citation type="submission" date="2023-01" db="EMBL/GenBank/DDBJ databases">
        <title>Draft genome sequence of Nocardiopsis sp. RSe5-2 isolated from halophytes.</title>
        <authorList>
            <person name="Duangmal K."/>
            <person name="Chantavorakit T."/>
        </authorList>
    </citation>
    <scope>NUCLEOTIDE SEQUENCE [LARGE SCALE GENOMIC DNA]</scope>
    <source>
        <strain evidence="4 5">RSe5-2</strain>
    </source>
</reference>
<keyword evidence="3" id="KW-0560">Oxidoreductase</keyword>
<dbReference type="InterPro" id="IPR013785">
    <property type="entry name" value="Aldolase_TIM"/>
</dbReference>